<feature type="repeat" description="WD" evidence="3">
    <location>
        <begin position="658"/>
        <end position="697"/>
    </location>
</feature>
<dbReference type="STRING" id="595528.A0A0D2WNP9"/>
<dbReference type="PhylomeDB" id="A0A0D2WNP9"/>
<dbReference type="InterPro" id="IPR036322">
    <property type="entry name" value="WD40_repeat_dom_sf"/>
</dbReference>
<dbReference type="PRINTS" id="PR00320">
    <property type="entry name" value="GPROTEINBRPT"/>
</dbReference>
<feature type="repeat" description="WD" evidence="3">
    <location>
        <begin position="738"/>
        <end position="777"/>
    </location>
</feature>
<sequence>MSSSNSSGSNSYSSMGGFAQVLLGSAETRNSNNNNNNSSSPQPTSSMVVASPASTPTSPTILQAPSATKAPATSVAAASANGSTTTSASAPFAAAFAAAAAAAAAAQRPPTQQLGHPLQSQPQAPQLHADEATAAGSGSSSERTSFTGTKPATPLVASSPPQSPSPSPSPFTAARLDVAAAGTPSVVLPSGAGGPRAPLGAMASSGRDSDAVNDDGLHHPATATLISNQHRILGRSASARVIGSSIHSTTSAAAAAAATMTRPEAARRQHSTGNSVEALNDESHYGGSMHSSAQDSANASVEDINQLAGAPIYAQQHQAGQWPGAAGTDTSQTFSDTPLSFSPGPLSPIRLDAPVGNSSSSAAAAAAASLFSSRPDVASPNVDAATLIRQGSDSTMLPPSTIPKPANDGELPPANAHSIGHRRVSQTTMLHSALPLDYAAQWRLIHVWQQRWNIDQRRAIINDLLLAAGGQELPVDALPVVEGDMLSRLPSELRHLILTFTDQKTLRTAAQVCKAWHAFANENLLWRVLYEKQGYKMFTGVKHSALLTSNFDWKREYRIRMRCAENWRVGLCGKLEGRAGHTGSVLSVQFSLRKVISGSSDHTIRIWDLFTGDCQHVLEGHRAAVLQVRFDDRRIVSCSKDYTVRVWDVRSLKQIHRLEGHQAAVNGVQFNDEIIVSASGDRTLRIWSLETGVLLRTLTGHLRGIVCLHLSGDTIVSGSSDFSYKIWNVRTGECQKTLTGHTDFVRAIQKDGTRIVSGSYDRNVLVWNADSGEVTLRLTPCKFPVLRLQFDDTKIIIASQDKDIRIVDFVEPIPAELGVASGSSSGSTKSRKLNKSASVGGVHGTHLLMSSLSNSSASNGSAPSTPSPLDSGISALLGASGIRTGSTPANLQQVMQQAALQQEADSPSPQNTSGLSRHAPHHPQMHGATSRAHVQHPAQPTTGSPVGGDGAYAASSTGASHRLSNSFSAVRPMSDSSGSSRAR</sequence>
<feature type="compositionally biased region" description="Polar residues" evidence="4">
    <location>
        <begin position="905"/>
        <end position="915"/>
    </location>
</feature>
<dbReference type="SUPFAM" id="SSF50978">
    <property type="entry name" value="WD40 repeat-like"/>
    <property type="match status" value="1"/>
</dbReference>
<dbReference type="OrthoDB" id="19711at2759"/>
<proteinExistence type="predicted"/>
<feature type="compositionally biased region" description="Low complexity" evidence="4">
    <location>
        <begin position="851"/>
        <end position="868"/>
    </location>
</feature>
<feature type="region of interest" description="Disordered" evidence="4">
    <location>
        <begin position="262"/>
        <end position="300"/>
    </location>
</feature>
<feature type="region of interest" description="Disordered" evidence="4">
    <location>
        <begin position="316"/>
        <end position="357"/>
    </location>
</feature>
<dbReference type="Pfam" id="PF12937">
    <property type="entry name" value="F-box-like"/>
    <property type="match status" value="1"/>
</dbReference>
<gene>
    <name evidence="6" type="ORF">CAOG_003723</name>
</gene>
<dbReference type="InterPro" id="IPR001680">
    <property type="entry name" value="WD40_rpt"/>
</dbReference>
<feature type="domain" description="F-box" evidence="5">
    <location>
        <begin position="483"/>
        <end position="529"/>
    </location>
</feature>
<name>A0A0D2WNP9_CAPO3</name>
<dbReference type="PANTHER" id="PTHR22847">
    <property type="entry name" value="WD40 REPEAT PROTEIN"/>
    <property type="match status" value="1"/>
</dbReference>
<keyword evidence="2" id="KW-0677">Repeat</keyword>
<dbReference type="PROSITE" id="PS00678">
    <property type="entry name" value="WD_REPEATS_1"/>
    <property type="match status" value="3"/>
</dbReference>
<feature type="region of interest" description="Disordered" evidence="4">
    <location>
        <begin position="99"/>
        <end position="172"/>
    </location>
</feature>
<feature type="compositionally biased region" description="Polar residues" evidence="4">
    <location>
        <begin position="289"/>
        <end position="299"/>
    </location>
</feature>
<dbReference type="InterPro" id="IPR001810">
    <property type="entry name" value="F-box_dom"/>
</dbReference>
<keyword evidence="7" id="KW-1185">Reference proteome</keyword>
<keyword evidence="1 3" id="KW-0853">WD repeat</keyword>
<evidence type="ECO:0000256" key="3">
    <source>
        <dbReference type="PROSITE-ProRule" id="PRU00221"/>
    </source>
</evidence>
<feature type="region of interest" description="Disordered" evidence="4">
    <location>
        <begin position="186"/>
        <end position="211"/>
    </location>
</feature>
<dbReference type="RefSeq" id="XP_004363451.2">
    <property type="nucleotide sequence ID" value="XM_004363394.2"/>
</dbReference>
<feature type="repeat" description="WD" evidence="3">
    <location>
        <begin position="618"/>
        <end position="657"/>
    </location>
</feature>
<dbReference type="Gene3D" id="1.20.1280.50">
    <property type="match status" value="1"/>
</dbReference>
<dbReference type="PROSITE" id="PS50294">
    <property type="entry name" value="WD_REPEATS_REGION"/>
    <property type="match status" value="5"/>
</dbReference>
<dbReference type="EMBL" id="KE346364">
    <property type="protein sequence ID" value="KJE92825.1"/>
    <property type="molecule type" value="Genomic_DNA"/>
</dbReference>
<feature type="compositionally biased region" description="Polar residues" evidence="4">
    <location>
        <begin position="109"/>
        <end position="124"/>
    </location>
</feature>
<feature type="compositionally biased region" description="Polar residues" evidence="4">
    <location>
        <begin position="328"/>
        <end position="340"/>
    </location>
</feature>
<evidence type="ECO:0000313" key="7">
    <source>
        <dbReference type="Proteomes" id="UP000008743"/>
    </source>
</evidence>
<dbReference type="Proteomes" id="UP000008743">
    <property type="component" value="Unassembled WGS sequence"/>
</dbReference>
<evidence type="ECO:0000256" key="4">
    <source>
        <dbReference type="SAM" id="MobiDB-lite"/>
    </source>
</evidence>
<dbReference type="SUPFAM" id="SSF81383">
    <property type="entry name" value="F-box domain"/>
    <property type="match status" value="1"/>
</dbReference>
<organism evidence="6 7">
    <name type="scientific">Capsaspora owczarzaki (strain ATCC 30864)</name>
    <dbReference type="NCBI Taxonomy" id="595528"/>
    <lineage>
        <taxon>Eukaryota</taxon>
        <taxon>Filasterea</taxon>
        <taxon>Capsaspora</taxon>
    </lineage>
</organism>
<feature type="repeat" description="WD" evidence="3">
    <location>
        <begin position="578"/>
        <end position="617"/>
    </location>
</feature>
<accession>A0A0D2WNP9</accession>
<dbReference type="PANTHER" id="PTHR22847:SF745">
    <property type="entry name" value="F-BOX_WD REPEAT-CONTAINING PROTEIN 7"/>
    <property type="match status" value="1"/>
</dbReference>
<evidence type="ECO:0000313" key="6">
    <source>
        <dbReference type="EMBL" id="KJE92825.1"/>
    </source>
</evidence>
<dbReference type="Pfam" id="PF00400">
    <property type="entry name" value="WD40"/>
    <property type="match status" value="5"/>
</dbReference>
<evidence type="ECO:0000259" key="5">
    <source>
        <dbReference type="PROSITE" id="PS50181"/>
    </source>
</evidence>
<dbReference type="GO" id="GO:1990234">
    <property type="term" value="C:transferase complex"/>
    <property type="evidence" value="ECO:0007669"/>
    <property type="project" value="UniProtKB-ARBA"/>
</dbReference>
<feature type="compositionally biased region" description="Low complexity" evidence="4">
    <location>
        <begin position="30"/>
        <end position="40"/>
    </location>
</feature>
<dbReference type="PROSITE" id="PS50082">
    <property type="entry name" value="WD_REPEATS_2"/>
    <property type="match status" value="5"/>
</dbReference>
<protein>
    <submittedName>
        <fullName evidence="6">Abnormal cell lineage protein 23</fullName>
    </submittedName>
</protein>
<feature type="compositionally biased region" description="Polar residues" evidence="4">
    <location>
        <begin position="954"/>
        <end position="983"/>
    </location>
</feature>
<evidence type="ECO:0000256" key="2">
    <source>
        <dbReference type="ARBA" id="ARBA00022737"/>
    </source>
</evidence>
<feature type="compositionally biased region" description="Low complexity" evidence="4">
    <location>
        <begin position="64"/>
        <end position="87"/>
    </location>
</feature>
<dbReference type="AlphaFoldDB" id="A0A0D2WNP9"/>
<feature type="region of interest" description="Disordered" evidence="4">
    <location>
        <begin position="818"/>
        <end position="838"/>
    </location>
</feature>
<feature type="region of interest" description="Disordered" evidence="4">
    <location>
        <begin position="894"/>
        <end position="983"/>
    </location>
</feature>
<dbReference type="CDD" id="cd00200">
    <property type="entry name" value="WD40"/>
    <property type="match status" value="1"/>
</dbReference>
<reference evidence="7" key="1">
    <citation type="submission" date="2011-02" db="EMBL/GenBank/DDBJ databases">
        <title>The Genome Sequence of Capsaspora owczarzaki ATCC 30864.</title>
        <authorList>
            <person name="Russ C."/>
            <person name="Cuomo C."/>
            <person name="Burger G."/>
            <person name="Gray M.W."/>
            <person name="Holland P.W.H."/>
            <person name="King N."/>
            <person name="Lang F.B.F."/>
            <person name="Roger A.J."/>
            <person name="Ruiz-Trillo I."/>
            <person name="Young S.K."/>
            <person name="Zeng Q."/>
            <person name="Gargeya S."/>
            <person name="Alvarado L."/>
            <person name="Berlin A."/>
            <person name="Chapman S.B."/>
            <person name="Chen Z."/>
            <person name="Freedman E."/>
            <person name="Gellesch M."/>
            <person name="Goldberg J."/>
            <person name="Griggs A."/>
            <person name="Gujja S."/>
            <person name="Heilman E."/>
            <person name="Heiman D."/>
            <person name="Howarth C."/>
            <person name="Mehta T."/>
            <person name="Neiman D."/>
            <person name="Pearson M."/>
            <person name="Roberts A."/>
            <person name="Saif S."/>
            <person name="Shea T."/>
            <person name="Shenoy N."/>
            <person name="Sisk P."/>
            <person name="Stolte C."/>
            <person name="Sykes S."/>
            <person name="White J."/>
            <person name="Yandava C."/>
            <person name="Haas B."/>
            <person name="Nusbaum C."/>
            <person name="Birren B."/>
        </authorList>
    </citation>
    <scope>NUCLEOTIDE SEQUENCE</scope>
    <source>
        <strain evidence="7">ATCC 30864</strain>
    </source>
</reference>
<feature type="compositionally biased region" description="Low complexity" evidence="4">
    <location>
        <begin position="894"/>
        <end position="904"/>
    </location>
</feature>
<dbReference type="SMART" id="SM00320">
    <property type="entry name" value="WD40"/>
    <property type="match status" value="6"/>
</dbReference>
<dbReference type="InterPro" id="IPR015943">
    <property type="entry name" value="WD40/YVTN_repeat-like_dom_sf"/>
</dbReference>
<dbReference type="InterPro" id="IPR019775">
    <property type="entry name" value="WD40_repeat_CS"/>
</dbReference>
<feature type="repeat" description="WD" evidence="3">
    <location>
        <begin position="698"/>
        <end position="737"/>
    </location>
</feature>
<feature type="region of interest" description="Disordered" evidence="4">
    <location>
        <begin position="851"/>
        <end position="872"/>
    </location>
</feature>
<evidence type="ECO:0000256" key="1">
    <source>
        <dbReference type="ARBA" id="ARBA00022574"/>
    </source>
</evidence>
<feature type="region of interest" description="Disordered" evidence="4">
    <location>
        <begin position="23"/>
        <end position="87"/>
    </location>
</feature>
<feature type="compositionally biased region" description="Low complexity" evidence="4">
    <location>
        <begin position="132"/>
        <end position="149"/>
    </location>
</feature>
<dbReference type="eggNOG" id="KOG0281">
    <property type="taxonomic scope" value="Eukaryota"/>
</dbReference>
<feature type="compositionally biased region" description="Polar residues" evidence="4">
    <location>
        <begin position="41"/>
        <end position="63"/>
    </location>
</feature>
<dbReference type="InterPro" id="IPR036047">
    <property type="entry name" value="F-box-like_dom_sf"/>
</dbReference>
<dbReference type="InterPro" id="IPR020472">
    <property type="entry name" value="WD40_PAC1"/>
</dbReference>
<dbReference type="PROSITE" id="PS50181">
    <property type="entry name" value="FBOX"/>
    <property type="match status" value="1"/>
</dbReference>
<dbReference type="InParanoid" id="A0A0D2WNP9"/>
<dbReference type="Gene3D" id="2.130.10.10">
    <property type="entry name" value="YVTN repeat-like/Quinoprotein amine dehydrogenase"/>
    <property type="match status" value="2"/>
</dbReference>